<dbReference type="Gene3D" id="3.30.460.40">
    <property type="match status" value="1"/>
</dbReference>
<accession>A0A1I6PBK0</accession>
<dbReference type="Pfam" id="PF10706">
    <property type="entry name" value="Aminoglyc_resit"/>
    <property type="match status" value="1"/>
</dbReference>
<dbReference type="EMBL" id="FPAB01000001">
    <property type="protein sequence ID" value="SFS37577.1"/>
    <property type="molecule type" value="Genomic_DNA"/>
</dbReference>
<proteinExistence type="predicted"/>
<evidence type="ECO:0000313" key="1">
    <source>
        <dbReference type="EMBL" id="SFS37577.1"/>
    </source>
</evidence>
<protein>
    <recommendedName>
        <fullName evidence="3">Amino acid transporter</fullName>
    </recommendedName>
</protein>
<evidence type="ECO:0000313" key="2">
    <source>
        <dbReference type="Proteomes" id="UP000198873"/>
    </source>
</evidence>
<name>A0A1I6PBK0_9ACTN</name>
<evidence type="ECO:0008006" key="3">
    <source>
        <dbReference type="Google" id="ProtNLM"/>
    </source>
</evidence>
<dbReference type="Proteomes" id="UP000198873">
    <property type="component" value="Unassembled WGS sequence"/>
</dbReference>
<gene>
    <name evidence="1" type="ORF">SAMN05444716_101402</name>
</gene>
<keyword evidence="2" id="KW-1185">Reference proteome</keyword>
<dbReference type="RefSeq" id="WP_019432370.1">
    <property type="nucleotide sequence ID" value="NZ_FPAB01000001.1"/>
</dbReference>
<dbReference type="STRING" id="1176198.SAMN05444716_101402"/>
<reference evidence="2" key="1">
    <citation type="submission" date="2016-10" db="EMBL/GenBank/DDBJ databases">
        <authorList>
            <person name="Varghese N."/>
            <person name="Submissions S."/>
        </authorList>
    </citation>
    <scope>NUCLEOTIDE SEQUENCE [LARGE SCALE GENOMIC DNA]</scope>
    <source>
        <strain evidence="2">CGMCC 4.7047</strain>
    </source>
</reference>
<organism evidence="1 2">
    <name type="scientific">Streptomyces harbinensis</name>
    <dbReference type="NCBI Taxonomy" id="1176198"/>
    <lineage>
        <taxon>Bacteria</taxon>
        <taxon>Bacillati</taxon>
        <taxon>Actinomycetota</taxon>
        <taxon>Actinomycetes</taxon>
        <taxon>Kitasatosporales</taxon>
        <taxon>Streptomycetaceae</taxon>
        <taxon>Streptomyces</taxon>
    </lineage>
</organism>
<sequence length="203" mass="22890">MTRLRAPFGPWDPAPLSEVVARFSGSGSRWWVAGGHAIELAVGRRIRSHADVDVLLLRRDQLVVQRALPGWQWWAADPPGTLRPWAADEVLPPEVHDIWCRPGPDDPWRVQVMLDESDGHEWVSRRDSRLRRPISALGTVSAGGVPYLAPDVQLYYKADSTRPKDETDFAAALPVLTDEQRRRLADALLMTYGPHPWIARLRA</sequence>
<dbReference type="InterPro" id="IPR019646">
    <property type="entry name" value="Aminoglyc_AdlTrfase"/>
</dbReference>
<dbReference type="AlphaFoldDB" id="A0A1I6PBK0"/>